<gene>
    <name evidence="7" type="ORF">BYL167_LOCUS8321</name>
    <name evidence="1" type="ORF">CJN711_LOCUS38824</name>
    <name evidence="9" type="ORF">GIL414_LOCUS37328</name>
    <name evidence="2" type="ORF">KQP761_LOCUS29917</name>
    <name evidence="3" type="ORF">MBJ925_LOCUS29761</name>
    <name evidence="6" type="ORF">OVN521_LOCUS2931</name>
    <name evidence="8" type="ORF">SMN809_LOCUS27425</name>
    <name evidence="4" type="ORF">WKI299_LOCUS31168</name>
    <name evidence="5" type="ORF">XDN619_LOCUS34500</name>
</gene>
<evidence type="ECO:0000313" key="10">
    <source>
        <dbReference type="Proteomes" id="UP000663834"/>
    </source>
</evidence>
<dbReference type="EMBL" id="CAJOBJ010095602">
    <property type="protein sequence ID" value="CAF4562984.1"/>
    <property type="molecule type" value="Genomic_DNA"/>
</dbReference>
<evidence type="ECO:0000313" key="4">
    <source>
        <dbReference type="EMBL" id="CAF2155412.1"/>
    </source>
</evidence>
<dbReference type="Proteomes" id="UP000676336">
    <property type="component" value="Unassembled WGS sequence"/>
</dbReference>
<name>A0A816EQU8_9BILA</name>
<dbReference type="EMBL" id="CAJOBG010000243">
    <property type="protein sequence ID" value="CAF3783906.1"/>
    <property type="molecule type" value="Genomic_DNA"/>
</dbReference>
<evidence type="ECO:0000313" key="5">
    <source>
        <dbReference type="EMBL" id="CAF2234359.1"/>
    </source>
</evidence>
<sequence length="119" mass="13921">MCSNDLKSMKLIYQAKEIELEVDVNIALERLMNMIKLSLNIPRDMDILLFDVMRNIFVVPGLTSHLWCNSETKLPIYRIITQKNNGDDDNKTGWCKYLLNNYMYPFLNKEAVTGLKKMN</sequence>
<dbReference type="EMBL" id="CAJNRE010015958">
    <property type="protein sequence ID" value="CAF2142434.1"/>
    <property type="molecule type" value="Genomic_DNA"/>
</dbReference>
<evidence type="ECO:0000313" key="1">
    <source>
        <dbReference type="EMBL" id="CAF1626968.1"/>
    </source>
</evidence>
<dbReference type="Proteomes" id="UP000663834">
    <property type="component" value="Unassembled WGS sequence"/>
</dbReference>
<dbReference type="AlphaFoldDB" id="A0A816EQU8"/>
<accession>A0A816EQU8</accession>
<comment type="caution">
    <text evidence="2">The sequence shown here is derived from an EMBL/GenBank/DDBJ whole genome shotgun (WGS) entry which is preliminary data.</text>
</comment>
<dbReference type="EMBL" id="CAJNOV010019031">
    <property type="protein sequence ID" value="CAF1626968.1"/>
    <property type="molecule type" value="Genomic_DNA"/>
</dbReference>
<dbReference type="Proteomes" id="UP000663887">
    <property type="component" value="Unassembled WGS sequence"/>
</dbReference>
<organism evidence="2 10">
    <name type="scientific">Rotaria magnacalcarata</name>
    <dbReference type="NCBI Taxonomy" id="392030"/>
    <lineage>
        <taxon>Eukaryota</taxon>
        <taxon>Metazoa</taxon>
        <taxon>Spiralia</taxon>
        <taxon>Gnathifera</taxon>
        <taxon>Rotifera</taxon>
        <taxon>Eurotatoria</taxon>
        <taxon>Bdelloidea</taxon>
        <taxon>Philodinida</taxon>
        <taxon>Philodinidae</taxon>
        <taxon>Rotaria</taxon>
    </lineage>
</organism>
<evidence type="ECO:0000313" key="11">
    <source>
        <dbReference type="Proteomes" id="UP000663866"/>
    </source>
</evidence>
<dbReference type="EMBL" id="CAJNRG010017595">
    <property type="protein sequence ID" value="CAF2234359.1"/>
    <property type="molecule type" value="Genomic_DNA"/>
</dbReference>
<keyword evidence="11" id="KW-1185">Reference proteome</keyword>
<evidence type="ECO:0000313" key="3">
    <source>
        <dbReference type="EMBL" id="CAF2142434.1"/>
    </source>
</evidence>
<dbReference type="EMBL" id="CAJOBH010002270">
    <property type="protein sequence ID" value="CAF3898114.1"/>
    <property type="molecule type" value="Genomic_DNA"/>
</dbReference>
<dbReference type="OrthoDB" id="10281754at2759"/>
<dbReference type="EMBL" id="CAJNRF010014158">
    <property type="protein sequence ID" value="CAF2155412.1"/>
    <property type="molecule type" value="Genomic_DNA"/>
</dbReference>
<evidence type="ECO:0000313" key="6">
    <source>
        <dbReference type="EMBL" id="CAF3783906.1"/>
    </source>
</evidence>
<reference evidence="2" key="1">
    <citation type="submission" date="2021-02" db="EMBL/GenBank/DDBJ databases">
        <authorList>
            <person name="Nowell W R."/>
        </authorList>
    </citation>
    <scope>NUCLEOTIDE SEQUENCE</scope>
</reference>
<dbReference type="EMBL" id="CAJOBI010042736">
    <property type="protein sequence ID" value="CAF4332190.1"/>
    <property type="molecule type" value="Genomic_DNA"/>
</dbReference>
<dbReference type="EMBL" id="CAJNOW010016518">
    <property type="protein sequence ID" value="CAF1650701.1"/>
    <property type="molecule type" value="Genomic_DNA"/>
</dbReference>
<evidence type="ECO:0000313" key="2">
    <source>
        <dbReference type="EMBL" id="CAF1650701.1"/>
    </source>
</evidence>
<dbReference type="Proteomes" id="UP000663866">
    <property type="component" value="Unassembled WGS sequence"/>
</dbReference>
<dbReference type="Proteomes" id="UP000681720">
    <property type="component" value="Unassembled WGS sequence"/>
</dbReference>
<dbReference type="Proteomes" id="UP000663855">
    <property type="component" value="Unassembled WGS sequence"/>
</dbReference>
<evidence type="ECO:0000313" key="9">
    <source>
        <dbReference type="EMBL" id="CAF4562984.1"/>
    </source>
</evidence>
<dbReference type="Proteomes" id="UP000663856">
    <property type="component" value="Unassembled WGS sequence"/>
</dbReference>
<dbReference type="Proteomes" id="UP000681967">
    <property type="component" value="Unassembled WGS sequence"/>
</dbReference>
<proteinExistence type="predicted"/>
<evidence type="ECO:0000313" key="7">
    <source>
        <dbReference type="EMBL" id="CAF3898114.1"/>
    </source>
</evidence>
<protein>
    <submittedName>
        <fullName evidence="2">Uncharacterized protein</fullName>
    </submittedName>
</protein>
<evidence type="ECO:0000313" key="8">
    <source>
        <dbReference type="EMBL" id="CAF4332190.1"/>
    </source>
</evidence>
<dbReference type="Proteomes" id="UP000663824">
    <property type="component" value="Unassembled WGS sequence"/>
</dbReference>